<dbReference type="OrthoDB" id="2039at2759"/>
<proteinExistence type="inferred from homology"/>
<reference evidence="10 11" key="1">
    <citation type="submission" date="2017-08" db="EMBL/GenBank/DDBJ databases">
        <title>Acidophilic green algal genome provides insights into adaptation to an acidic environment.</title>
        <authorList>
            <person name="Hirooka S."/>
            <person name="Hirose Y."/>
            <person name="Kanesaki Y."/>
            <person name="Higuchi S."/>
            <person name="Fujiwara T."/>
            <person name="Onuma R."/>
            <person name="Era A."/>
            <person name="Ohbayashi R."/>
            <person name="Uzuka A."/>
            <person name="Nozaki H."/>
            <person name="Yoshikawa H."/>
            <person name="Miyagishima S.Y."/>
        </authorList>
    </citation>
    <scope>NUCLEOTIDE SEQUENCE [LARGE SCALE GENOMIC DNA]</scope>
    <source>
        <strain evidence="10 11">NIES-2499</strain>
    </source>
</reference>
<dbReference type="InterPro" id="IPR029062">
    <property type="entry name" value="Class_I_gatase-like"/>
</dbReference>
<dbReference type="InterPro" id="IPR021196">
    <property type="entry name" value="PdxT/SNO_CS"/>
</dbReference>
<dbReference type="CDD" id="cd01749">
    <property type="entry name" value="GATase1_PB"/>
    <property type="match status" value="1"/>
</dbReference>
<evidence type="ECO:0000256" key="9">
    <source>
        <dbReference type="PIRSR" id="PIRSR005639-2"/>
    </source>
</evidence>
<dbReference type="PROSITE" id="PS01236">
    <property type="entry name" value="PDXT_SNO_1"/>
    <property type="match status" value="1"/>
</dbReference>
<dbReference type="SUPFAM" id="SSF52317">
    <property type="entry name" value="Class I glutamine amidotransferase-like"/>
    <property type="match status" value="1"/>
</dbReference>
<evidence type="ECO:0000313" key="11">
    <source>
        <dbReference type="Proteomes" id="UP000232323"/>
    </source>
</evidence>
<gene>
    <name evidence="10" type="ORF">CEUSTIGMA_g4895.t1</name>
</gene>
<feature type="binding site" evidence="9">
    <location>
        <begin position="150"/>
        <end position="151"/>
    </location>
    <ligand>
        <name>L-glutamine</name>
        <dbReference type="ChEBI" id="CHEBI:58359"/>
    </ligand>
</feature>
<dbReference type="NCBIfam" id="TIGR03800">
    <property type="entry name" value="PLP_synth_Pdx2"/>
    <property type="match status" value="1"/>
</dbReference>
<dbReference type="GO" id="GO:0005829">
    <property type="term" value="C:cytosol"/>
    <property type="evidence" value="ECO:0007669"/>
    <property type="project" value="TreeGrafter"/>
</dbReference>
<evidence type="ECO:0000256" key="1">
    <source>
        <dbReference type="ARBA" id="ARBA00008345"/>
    </source>
</evidence>
<dbReference type="Gene3D" id="3.40.50.880">
    <property type="match status" value="1"/>
</dbReference>
<organism evidence="10 11">
    <name type="scientific">Chlamydomonas eustigma</name>
    <dbReference type="NCBI Taxonomy" id="1157962"/>
    <lineage>
        <taxon>Eukaryota</taxon>
        <taxon>Viridiplantae</taxon>
        <taxon>Chlorophyta</taxon>
        <taxon>core chlorophytes</taxon>
        <taxon>Chlorophyceae</taxon>
        <taxon>CS clade</taxon>
        <taxon>Chlamydomonadales</taxon>
        <taxon>Chlamydomonadaceae</taxon>
        <taxon>Chlamydomonas</taxon>
    </lineage>
</organism>
<dbReference type="InterPro" id="IPR002161">
    <property type="entry name" value="PdxT/SNO"/>
</dbReference>
<comment type="catalytic activity">
    <reaction evidence="7">
        <text>L-glutamine + H2O = L-glutamate + NH4(+)</text>
        <dbReference type="Rhea" id="RHEA:15889"/>
        <dbReference type="ChEBI" id="CHEBI:15377"/>
        <dbReference type="ChEBI" id="CHEBI:28938"/>
        <dbReference type="ChEBI" id="CHEBI:29985"/>
        <dbReference type="ChEBI" id="CHEBI:58359"/>
        <dbReference type="EC" id="3.5.1.2"/>
    </reaction>
</comment>
<feature type="binding site" evidence="9">
    <location>
        <position position="116"/>
    </location>
    <ligand>
        <name>L-glutamine</name>
        <dbReference type="ChEBI" id="CHEBI:58359"/>
    </ligand>
</feature>
<dbReference type="GO" id="GO:0016829">
    <property type="term" value="F:lyase activity"/>
    <property type="evidence" value="ECO:0007669"/>
    <property type="project" value="UniProtKB-KW"/>
</dbReference>
<keyword evidence="11" id="KW-1185">Reference proteome</keyword>
<dbReference type="HAMAP" id="MF_01615">
    <property type="entry name" value="PdxT"/>
    <property type="match status" value="1"/>
</dbReference>
<evidence type="ECO:0000256" key="7">
    <source>
        <dbReference type="ARBA" id="ARBA00049534"/>
    </source>
</evidence>
<dbReference type="PIRSF" id="PIRSF005639">
    <property type="entry name" value="Glut_amidoT_SNO"/>
    <property type="match status" value="1"/>
</dbReference>
<evidence type="ECO:0000313" key="10">
    <source>
        <dbReference type="EMBL" id="GAX77451.1"/>
    </source>
</evidence>
<feature type="binding site" evidence="9">
    <location>
        <begin position="54"/>
        <end position="56"/>
    </location>
    <ligand>
        <name>L-glutamine</name>
        <dbReference type="ChEBI" id="CHEBI:58359"/>
    </ligand>
</feature>
<evidence type="ECO:0000256" key="6">
    <source>
        <dbReference type="ARBA" id="ARBA00023239"/>
    </source>
</evidence>
<dbReference type="GO" id="GO:0008614">
    <property type="term" value="P:pyridoxine metabolic process"/>
    <property type="evidence" value="ECO:0007669"/>
    <property type="project" value="TreeGrafter"/>
</dbReference>
<keyword evidence="3" id="KW-0378">Hydrolase</keyword>
<feature type="active site" description="Charge relay system" evidence="8">
    <location>
        <position position="200"/>
    </location>
</feature>
<comment type="similarity">
    <text evidence="1">Belongs to the glutaminase PdxT/SNO family.</text>
</comment>
<dbReference type="Proteomes" id="UP000232323">
    <property type="component" value="Unassembled WGS sequence"/>
</dbReference>
<dbReference type="GO" id="GO:0004359">
    <property type="term" value="F:glutaminase activity"/>
    <property type="evidence" value="ECO:0007669"/>
    <property type="project" value="UniProtKB-EC"/>
</dbReference>
<dbReference type="PANTHER" id="PTHR31559">
    <property type="entry name" value="PYRIDOXAL 5'-PHOSPHATE SYNTHASE SUBUNIT SNO"/>
    <property type="match status" value="1"/>
</dbReference>
<dbReference type="GO" id="GO:1903600">
    <property type="term" value="C:glutaminase complex"/>
    <property type="evidence" value="ECO:0007669"/>
    <property type="project" value="TreeGrafter"/>
</dbReference>
<keyword evidence="5" id="KW-0315">Glutamine amidotransferase</keyword>
<dbReference type="PANTHER" id="PTHR31559:SF0">
    <property type="entry name" value="PYRIDOXAL 5'-PHOSPHATE SYNTHASE SUBUNIT SNO1-RELATED"/>
    <property type="match status" value="1"/>
</dbReference>
<comment type="caution">
    <text evidence="10">The sequence shown here is derived from an EMBL/GenBank/DDBJ whole genome shotgun (WGS) entry which is preliminary data.</text>
</comment>
<feature type="active site" description="Charge relay system" evidence="8">
    <location>
        <position position="198"/>
    </location>
</feature>
<dbReference type="Pfam" id="PF01174">
    <property type="entry name" value="SNO"/>
    <property type="match status" value="1"/>
</dbReference>
<evidence type="ECO:0000256" key="5">
    <source>
        <dbReference type="ARBA" id="ARBA00022962"/>
    </source>
</evidence>
<dbReference type="EC" id="3.5.1.2" evidence="2"/>
<keyword evidence="4" id="KW-0663">Pyridoxal phosphate</keyword>
<dbReference type="GO" id="GO:0042823">
    <property type="term" value="P:pyridoxal phosphate biosynthetic process"/>
    <property type="evidence" value="ECO:0007669"/>
    <property type="project" value="InterPro"/>
</dbReference>
<dbReference type="AlphaFoldDB" id="A0A250X312"/>
<evidence type="ECO:0000256" key="8">
    <source>
        <dbReference type="PIRSR" id="PIRSR005639-1"/>
    </source>
</evidence>
<dbReference type="FunFam" id="3.40.50.880:FF:000041">
    <property type="entry name" value="Glutamine amidotransferase subunit pdxT, putative"/>
    <property type="match status" value="1"/>
</dbReference>
<dbReference type="PROSITE" id="PS51273">
    <property type="entry name" value="GATASE_TYPE_1"/>
    <property type="match status" value="1"/>
</dbReference>
<feature type="active site" description="Nucleophile" evidence="8">
    <location>
        <position position="86"/>
    </location>
</feature>
<dbReference type="PROSITE" id="PS51130">
    <property type="entry name" value="PDXT_SNO_2"/>
    <property type="match status" value="1"/>
</dbReference>
<accession>A0A250X312</accession>
<evidence type="ECO:0000256" key="3">
    <source>
        <dbReference type="ARBA" id="ARBA00022801"/>
    </source>
</evidence>
<keyword evidence="6" id="KW-0456">Lyase</keyword>
<protein>
    <recommendedName>
        <fullName evidence="2">glutaminase</fullName>
        <ecNumber evidence="2">3.5.1.2</ecNumber>
    </recommendedName>
</protein>
<evidence type="ECO:0000256" key="2">
    <source>
        <dbReference type="ARBA" id="ARBA00012918"/>
    </source>
</evidence>
<dbReference type="EMBL" id="BEGY01000025">
    <property type="protein sequence ID" value="GAX77451.1"/>
    <property type="molecule type" value="Genomic_DNA"/>
</dbReference>
<dbReference type="STRING" id="1157962.A0A250X312"/>
<sequence>MATAQLSTRVGVLALQGSFREHMTLLNAIPNVEVIEVRTKEELESVSGLIIPGGESTTMAHIAERWGLIPELRSFAKLGKPIWGTCAGMIFLAENAEGQKQGGQALLGGLNILVSRNFFGAQINSFETQLDAPECIKQYGGPSDFRALFIRAPAVLDTSEGVEPLAYYHLTQEERRLQGRESVIVAVRSGVLLATAFHPELTTDTRWHQLFVDMVRQHARQTQERNAATPKLSCPGRIPNRPLDMPVYAKEFMKTEPLPAHST</sequence>
<evidence type="ECO:0000256" key="4">
    <source>
        <dbReference type="ARBA" id="ARBA00022898"/>
    </source>
</evidence>
<name>A0A250X312_9CHLO</name>